<name>A0A1G4AN02_9PEZI</name>
<evidence type="ECO:0000313" key="3">
    <source>
        <dbReference type="Proteomes" id="UP000176998"/>
    </source>
</evidence>
<dbReference type="OrthoDB" id="4848413at2759"/>
<evidence type="ECO:0000313" key="2">
    <source>
        <dbReference type="EMBL" id="OHE90476.1"/>
    </source>
</evidence>
<comment type="caution">
    <text evidence="2">The sequence shown here is derived from an EMBL/GenBank/DDBJ whole genome shotgun (WGS) entry which is preliminary data.</text>
</comment>
<accession>A0A1G4AN02</accession>
<dbReference type="EMBL" id="MJBS01000255">
    <property type="protein sequence ID" value="OHE90476.1"/>
    <property type="molecule type" value="Genomic_DNA"/>
</dbReference>
<evidence type="ECO:0000256" key="1">
    <source>
        <dbReference type="SAM" id="MobiDB-lite"/>
    </source>
</evidence>
<protein>
    <submittedName>
        <fullName evidence="2">Uncharacterized protein</fullName>
    </submittedName>
</protein>
<sequence>MASQPPPGTGLMSVDTADPELGSGTSPEPNSTSGAKRRRDTEAQPPRPSLTRGQLDATNAPLPRQRALQPLQQVLRPGPLQASSPALTSRDGPNSGPELGGCRCTDGGLHLCSDRSGQSSARPKAPLSAQDRPQA</sequence>
<organism evidence="2 3">
    <name type="scientific">Colletotrichum orchidophilum</name>
    <dbReference type="NCBI Taxonomy" id="1209926"/>
    <lineage>
        <taxon>Eukaryota</taxon>
        <taxon>Fungi</taxon>
        <taxon>Dikarya</taxon>
        <taxon>Ascomycota</taxon>
        <taxon>Pezizomycotina</taxon>
        <taxon>Sordariomycetes</taxon>
        <taxon>Hypocreomycetidae</taxon>
        <taxon>Glomerellales</taxon>
        <taxon>Glomerellaceae</taxon>
        <taxon>Colletotrichum</taxon>
    </lineage>
</organism>
<reference evidence="2 3" key="1">
    <citation type="submission" date="2016-09" db="EMBL/GenBank/DDBJ databases">
        <authorList>
            <person name="Capua I."/>
            <person name="De Benedictis P."/>
            <person name="Joannis T."/>
            <person name="Lombin L.H."/>
            <person name="Cattoli G."/>
        </authorList>
    </citation>
    <scope>NUCLEOTIDE SEQUENCE [LARGE SCALE GENOMIC DNA]</scope>
    <source>
        <strain evidence="2 3">IMI 309357</strain>
    </source>
</reference>
<dbReference type="AlphaFoldDB" id="A0A1G4AN02"/>
<dbReference type="GeneID" id="34567348"/>
<keyword evidence="3" id="KW-1185">Reference proteome</keyword>
<dbReference type="Proteomes" id="UP000176998">
    <property type="component" value="Unassembled WGS sequence"/>
</dbReference>
<dbReference type="RefSeq" id="XP_022467653.1">
    <property type="nucleotide sequence ID" value="XM_022625838.1"/>
</dbReference>
<gene>
    <name evidence="2" type="ORF">CORC01_14227</name>
</gene>
<feature type="region of interest" description="Disordered" evidence="1">
    <location>
        <begin position="1"/>
        <end position="135"/>
    </location>
</feature>
<feature type="compositionally biased region" description="Low complexity" evidence="1">
    <location>
        <begin position="60"/>
        <end position="77"/>
    </location>
</feature>
<feature type="compositionally biased region" description="Polar residues" evidence="1">
    <location>
        <begin position="23"/>
        <end position="34"/>
    </location>
</feature>
<proteinExistence type="predicted"/>